<gene>
    <name evidence="4" type="ORF">Acr_14g0002030</name>
</gene>
<dbReference type="Pfam" id="PF00657">
    <property type="entry name" value="Lipase_GDSL"/>
    <property type="match status" value="1"/>
</dbReference>
<dbReference type="InterPro" id="IPR036514">
    <property type="entry name" value="SGNH_hydro_sf"/>
</dbReference>
<organism evidence="4 5">
    <name type="scientific">Actinidia rufa</name>
    <dbReference type="NCBI Taxonomy" id="165716"/>
    <lineage>
        <taxon>Eukaryota</taxon>
        <taxon>Viridiplantae</taxon>
        <taxon>Streptophyta</taxon>
        <taxon>Embryophyta</taxon>
        <taxon>Tracheophyta</taxon>
        <taxon>Spermatophyta</taxon>
        <taxon>Magnoliopsida</taxon>
        <taxon>eudicotyledons</taxon>
        <taxon>Gunneridae</taxon>
        <taxon>Pentapetalae</taxon>
        <taxon>asterids</taxon>
        <taxon>Ericales</taxon>
        <taxon>Actinidiaceae</taxon>
        <taxon>Actinidia</taxon>
    </lineage>
</organism>
<evidence type="ECO:0000256" key="1">
    <source>
        <dbReference type="ARBA" id="ARBA00008668"/>
    </source>
</evidence>
<dbReference type="PANTHER" id="PTHR45966:SF13">
    <property type="entry name" value="GDSL ESTERASE_LIPASE"/>
    <property type="match status" value="1"/>
</dbReference>
<dbReference type="Proteomes" id="UP000585474">
    <property type="component" value="Unassembled WGS sequence"/>
</dbReference>
<dbReference type="SUPFAM" id="SSF52266">
    <property type="entry name" value="SGNH hydrolase"/>
    <property type="match status" value="1"/>
</dbReference>
<name>A0A7J0FRM9_9ERIC</name>
<evidence type="ECO:0000313" key="5">
    <source>
        <dbReference type="Proteomes" id="UP000585474"/>
    </source>
</evidence>
<evidence type="ECO:0000256" key="3">
    <source>
        <dbReference type="SAM" id="SignalP"/>
    </source>
</evidence>
<dbReference type="GO" id="GO:0016298">
    <property type="term" value="F:lipase activity"/>
    <property type="evidence" value="ECO:0007669"/>
    <property type="project" value="TreeGrafter"/>
</dbReference>
<dbReference type="AlphaFoldDB" id="A0A7J0FRM9"/>
<comment type="caution">
    <text evidence="4">The sequence shown here is derived from an EMBL/GenBank/DDBJ whole genome shotgun (WGS) entry which is preliminary data.</text>
</comment>
<dbReference type="EMBL" id="BJWL01000014">
    <property type="protein sequence ID" value="GFZ00568.1"/>
    <property type="molecule type" value="Genomic_DNA"/>
</dbReference>
<feature type="chain" id="PRO_5029829560" evidence="3">
    <location>
        <begin position="30"/>
        <end position="480"/>
    </location>
</feature>
<keyword evidence="5" id="KW-1185">Reference proteome</keyword>
<protein>
    <submittedName>
        <fullName evidence="4">GDSL-motif lipase 5</fullName>
    </submittedName>
</protein>
<dbReference type="InterPro" id="IPR044552">
    <property type="entry name" value="GLIP1-5/GLL25"/>
</dbReference>
<evidence type="ECO:0000313" key="4">
    <source>
        <dbReference type="EMBL" id="GFZ00568.1"/>
    </source>
</evidence>
<evidence type="ECO:0000256" key="2">
    <source>
        <dbReference type="ARBA" id="ARBA00022729"/>
    </source>
</evidence>
<dbReference type="OrthoDB" id="1600564at2759"/>
<dbReference type="InterPro" id="IPR035669">
    <property type="entry name" value="SGNH_plant_lipase-like"/>
</dbReference>
<dbReference type="PANTHER" id="PTHR45966">
    <property type="entry name" value="GDSL-LIKE LIPASE/ACYLHYDROLASE"/>
    <property type="match status" value="1"/>
</dbReference>
<comment type="similarity">
    <text evidence="1">Belongs to the 'GDSL' lipolytic enzyme family.</text>
</comment>
<dbReference type="InterPro" id="IPR001087">
    <property type="entry name" value="GDSL"/>
</dbReference>
<accession>A0A7J0FRM9</accession>
<keyword evidence="2 3" id="KW-0732">Signal</keyword>
<proteinExistence type="inferred from homology"/>
<dbReference type="Gene3D" id="3.40.50.1110">
    <property type="entry name" value="SGNH hydrolase"/>
    <property type="match status" value="1"/>
</dbReference>
<reference evidence="4 5" key="1">
    <citation type="submission" date="2019-07" db="EMBL/GenBank/DDBJ databases">
        <title>De Novo Assembly of kiwifruit Actinidia rufa.</title>
        <authorList>
            <person name="Sugita-Konishi S."/>
            <person name="Sato K."/>
            <person name="Mori E."/>
            <person name="Abe Y."/>
            <person name="Kisaki G."/>
            <person name="Hamano K."/>
            <person name="Suezawa K."/>
            <person name="Otani M."/>
            <person name="Fukuda T."/>
            <person name="Manabe T."/>
            <person name="Gomi K."/>
            <person name="Tabuchi M."/>
            <person name="Akimitsu K."/>
            <person name="Kataoka I."/>
        </authorList>
    </citation>
    <scope>NUCLEOTIDE SEQUENCE [LARGE SCALE GENOMIC DNA]</scope>
    <source>
        <strain evidence="5">cv. Fuchu</strain>
    </source>
</reference>
<sequence length="480" mass="53128">MAGLISNFTNHLVMYVTLWLLSVSIKTSGSPLAQETTGSAFFIFGDSSVDPGNNNYIETIPENQANYKPYGQNGFFESPTGRFSDGRVIVDYIAEYANLPLIPPFLQPSAEYVYGVNFASGGAGVLSETNQGLVINLKTQLKHFEEVRKSLAEKIGDAKARKVISEAVYFFSIGSNDYMGGYLGNPIMQELHNPKEYVGMIIGNLTQGIQELYAKGGRKFGFLSLSPLGCLPALRALNPKANEGGCFEEASALALAHNTALKAVLTNLEHLLEGFKYCNSDFYNWLHDRIINPSKYGFKQGVNACCGTGPFGGIFTCGGTKKVTDYQLCDNADDYVWWDSFHPTERIHQQFAKALWNGPPFSVGPHNLEDLFFRREWELTIGDVVDDPRGEGLMICHVRFNPFIDVDVNSGHCVEWRQGLVKIQWDPIIGANWAGLGEPVRCLAAQIGLARIVWVCVRPVAHFQLDMGWTPREAQPVFPA</sequence>
<feature type="signal peptide" evidence="3">
    <location>
        <begin position="1"/>
        <end position="29"/>
    </location>
</feature>
<dbReference type="CDD" id="cd01837">
    <property type="entry name" value="SGNH_plant_lipase_like"/>
    <property type="match status" value="1"/>
</dbReference>